<organism evidence="2 3">
    <name type="scientific">Kaistella antarctica</name>
    <dbReference type="NCBI Taxonomy" id="266748"/>
    <lineage>
        <taxon>Bacteria</taxon>
        <taxon>Pseudomonadati</taxon>
        <taxon>Bacteroidota</taxon>
        <taxon>Flavobacteriia</taxon>
        <taxon>Flavobacteriales</taxon>
        <taxon>Weeksellaceae</taxon>
        <taxon>Chryseobacterium group</taxon>
        <taxon>Kaistella</taxon>
    </lineage>
</organism>
<dbReference type="Proteomes" id="UP000270036">
    <property type="component" value="Chromosome"/>
</dbReference>
<feature type="compositionally biased region" description="Low complexity" evidence="1">
    <location>
        <begin position="36"/>
        <end position="45"/>
    </location>
</feature>
<dbReference type="AlphaFoldDB" id="A0A448NUX7"/>
<proteinExistence type="predicted"/>
<evidence type="ECO:0000256" key="1">
    <source>
        <dbReference type="SAM" id="MobiDB-lite"/>
    </source>
</evidence>
<gene>
    <name evidence="2" type="ORF">NCTC13489_02834</name>
</gene>
<dbReference type="OrthoDB" id="163809at2"/>
<dbReference type="EMBL" id="LR134441">
    <property type="protein sequence ID" value="VEI01564.1"/>
    <property type="molecule type" value="Genomic_DNA"/>
</dbReference>
<accession>A0A448NUX7</accession>
<evidence type="ECO:0000313" key="2">
    <source>
        <dbReference type="EMBL" id="VEI01564.1"/>
    </source>
</evidence>
<evidence type="ECO:0000313" key="3">
    <source>
        <dbReference type="Proteomes" id="UP000270036"/>
    </source>
</evidence>
<dbReference type="KEGG" id="cant:NCTC13489_02834"/>
<dbReference type="RefSeq" id="WP_126337193.1">
    <property type="nucleotide sequence ID" value="NZ_FOIX01000002.1"/>
</dbReference>
<feature type="region of interest" description="Disordered" evidence="1">
    <location>
        <begin position="25"/>
        <end position="58"/>
    </location>
</feature>
<sequence length="204" mass="22476">MIYRLLLSSMTIFTLATCQNQNVKKAEKTTKSENNPVVKTTSTTPKKSEPKMSTGMPPDAEAVKVAKQEAANPNQSNLVYLKEGENIYVKEYKMNVTFKGMVEDSRCPKDVQCIWAGNATAEVEFMGVATRPRVYQLSTTIDAKKGHFTKQNFNGYEISLVSVSPETTSAKGFKALKGSYKIALKFEKENPNEPTSQSGGPATK</sequence>
<protein>
    <submittedName>
        <fullName evidence="2">Uncharacterized protein</fullName>
    </submittedName>
</protein>
<name>A0A448NUX7_9FLAO</name>
<reference evidence="2 3" key="1">
    <citation type="submission" date="2018-12" db="EMBL/GenBank/DDBJ databases">
        <authorList>
            <consortium name="Pathogen Informatics"/>
        </authorList>
    </citation>
    <scope>NUCLEOTIDE SEQUENCE [LARGE SCALE GENOMIC DNA]</scope>
    <source>
        <strain evidence="2 3">NCTC13489</strain>
    </source>
</reference>